<sequence>MSKPKTEQVKSDQSNLVAFLLIIIMIGLFFLLVDEYEKKPLQADVYIQAGHEGRIIGNTGSVSPYGREIDWTRIVANEATRILRNAGVSVIRAPADKKRESVVRLALSIHFDGARNACSTGASIGLNHTSDRNAARAWKRLYRTVFPFKWMPNNFSKNLKYYYNYRYTLASDAELVLELGEMSCPAQARWMKPRLRKLGALIAYFAAQRVGAYSVERPVF</sequence>
<name>A0A7V2SZN6_LEUMU</name>
<evidence type="ECO:0000256" key="1">
    <source>
        <dbReference type="SAM" id="Phobius"/>
    </source>
</evidence>
<dbReference type="EMBL" id="DRMS01000246">
    <property type="protein sequence ID" value="HFC92457.1"/>
    <property type="molecule type" value="Genomic_DNA"/>
</dbReference>
<proteinExistence type="predicted"/>
<keyword evidence="1" id="KW-0472">Membrane</keyword>
<gene>
    <name evidence="2" type="ORF">ENJ51_06560</name>
</gene>
<evidence type="ECO:0000313" key="2">
    <source>
        <dbReference type="EMBL" id="HFC92457.1"/>
    </source>
</evidence>
<evidence type="ECO:0008006" key="3">
    <source>
        <dbReference type="Google" id="ProtNLM"/>
    </source>
</evidence>
<feature type="transmembrane region" description="Helical" evidence="1">
    <location>
        <begin position="16"/>
        <end position="33"/>
    </location>
</feature>
<dbReference type="Gene3D" id="3.40.630.40">
    <property type="entry name" value="Zn-dependent exopeptidases"/>
    <property type="match status" value="1"/>
</dbReference>
<organism evidence="2">
    <name type="scientific">Leucothrix mucor</name>
    <dbReference type="NCBI Taxonomy" id="45248"/>
    <lineage>
        <taxon>Bacteria</taxon>
        <taxon>Pseudomonadati</taxon>
        <taxon>Pseudomonadota</taxon>
        <taxon>Gammaproteobacteria</taxon>
        <taxon>Thiotrichales</taxon>
        <taxon>Thiotrichaceae</taxon>
        <taxon>Leucothrix</taxon>
    </lineage>
</organism>
<keyword evidence="1" id="KW-0812">Transmembrane</keyword>
<dbReference type="SUPFAM" id="SSF53187">
    <property type="entry name" value="Zn-dependent exopeptidases"/>
    <property type="match status" value="1"/>
</dbReference>
<keyword evidence="1" id="KW-1133">Transmembrane helix</keyword>
<protein>
    <recommendedName>
        <fullName evidence="3">N-acetylmuramoyl-L-alanine amidase</fullName>
    </recommendedName>
</protein>
<accession>A0A7V2SZN6</accession>
<reference evidence="2" key="1">
    <citation type="journal article" date="2020" name="mSystems">
        <title>Genome- and Community-Level Interaction Insights into Carbon Utilization and Element Cycling Functions of Hydrothermarchaeota in Hydrothermal Sediment.</title>
        <authorList>
            <person name="Zhou Z."/>
            <person name="Liu Y."/>
            <person name="Xu W."/>
            <person name="Pan J."/>
            <person name="Luo Z.H."/>
            <person name="Li M."/>
        </authorList>
    </citation>
    <scope>NUCLEOTIDE SEQUENCE [LARGE SCALE GENOMIC DNA]</scope>
    <source>
        <strain evidence="2">HyVt-493</strain>
    </source>
</reference>
<comment type="caution">
    <text evidence="2">The sequence shown here is derived from an EMBL/GenBank/DDBJ whole genome shotgun (WGS) entry which is preliminary data.</text>
</comment>
<dbReference type="AlphaFoldDB" id="A0A7V2SZN6"/>
<dbReference type="Proteomes" id="UP000885750">
    <property type="component" value="Unassembled WGS sequence"/>
</dbReference>